<comment type="caution">
    <text evidence="2">The sequence shown here is derived from an EMBL/GenBank/DDBJ whole genome shotgun (WGS) entry which is preliminary data.</text>
</comment>
<dbReference type="STRING" id="151549.A0A4C1YX52"/>
<proteinExistence type="predicted"/>
<dbReference type="Pfam" id="PF02538">
    <property type="entry name" value="Hydantoinase_B"/>
    <property type="match status" value="2"/>
</dbReference>
<dbReference type="InterPro" id="IPR003692">
    <property type="entry name" value="Hydantoinase_B"/>
</dbReference>
<dbReference type="Proteomes" id="UP000299102">
    <property type="component" value="Unassembled WGS sequence"/>
</dbReference>
<feature type="domain" description="Hydantoinase B/oxoprolinase" evidence="1">
    <location>
        <begin position="13"/>
        <end position="105"/>
    </location>
</feature>
<evidence type="ECO:0000259" key="1">
    <source>
        <dbReference type="Pfam" id="PF02538"/>
    </source>
</evidence>
<name>A0A4C1YX52_EUMVA</name>
<gene>
    <name evidence="2" type="primary">OPLAH</name>
    <name evidence="2" type="ORF">EVAR_58523_1</name>
</gene>
<dbReference type="EMBL" id="BGZK01001416">
    <property type="protein sequence ID" value="GBP79512.1"/>
    <property type="molecule type" value="Genomic_DNA"/>
</dbReference>
<dbReference type="GO" id="GO:0017168">
    <property type="term" value="F:5-oxoprolinase (ATP-hydrolyzing) activity"/>
    <property type="evidence" value="ECO:0007669"/>
    <property type="project" value="TreeGrafter"/>
</dbReference>
<sequence length="380" mass="40485">MRIARTFIGIHSDLGEEIAANAIAKTRSPILKATEYMDNGTPITLKITLDEREGSAVFDFTGTGVEVWGNLNAPRAITLSALIYCLRCMVGHDVPLNQKLVNIIKPKSLLTTVLRTKLCRCEVSHESEAVVKNSNAGEKEGSGCLTPVSVIIPPGSILDPSEGAAVVGGNVLTSQRVVDVVLKAFQVCGASQGCMNNLTLGEESWGYYETVAGGSGAGPTWAGAGGVHTHMTNTRITDVEIVERRYPMLVAHFSLRSGSGGKGYRVGGDGVTRELVFRRTVKVSVLTERRVFQPYGMNGGEAGARGLNLLQRADGRLINLGGKTTITAYPGDKYIMNSPGGGGYGSPSDVRTSDEAGNGQYSAYLERGSVYEYRMAQESV</sequence>
<evidence type="ECO:0000313" key="2">
    <source>
        <dbReference type="EMBL" id="GBP79512.1"/>
    </source>
</evidence>
<feature type="domain" description="Hydantoinase B/oxoprolinase" evidence="1">
    <location>
        <begin position="142"/>
        <end position="347"/>
    </location>
</feature>
<dbReference type="AlphaFoldDB" id="A0A4C1YX52"/>
<dbReference type="PANTHER" id="PTHR11365:SF2">
    <property type="entry name" value="5-OXOPROLINASE"/>
    <property type="match status" value="1"/>
</dbReference>
<evidence type="ECO:0000313" key="3">
    <source>
        <dbReference type="Proteomes" id="UP000299102"/>
    </source>
</evidence>
<accession>A0A4C1YX52</accession>
<keyword evidence="3" id="KW-1185">Reference proteome</keyword>
<dbReference type="InterPro" id="IPR045079">
    <property type="entry name" value="Oxoprolinase-like"/>
</dbReference>
<dbReference type="OrthoDB" id="3643at2759"/>
<reference evidence="2 3" key="1">
    <citation type="journal article" date="2019" name="Commun. Biol.">
        <title>The bagworm genome reveals a unique fibroin gene that provides high tensile strength.</title>
        <authorList>
            <person name="Kono N."/>
            <person name="Nakamura H."/>
            <person name="Ohtoshi R."/>
            <person name="Tomita M."/>
            <person name="Numata K."/>
            <person name="Arakawa K."/>
        </authorList>
    </citation>
    <scope>NUCLEOTIDE SEQUENCE [LARGE SCALE GENOMIC DNA]</scope>
</reference>
<organism evidence="2 3">
    <name type="scientific">Eumeta variegata</name>
    <name type="common">Bagworm moth</name>
    <name type="synonym">Eumeta japonica</name>
    <dbReference type="NCBI Taxonomy" id="151549"/>
    <lineage>
        <taxon>Eukaryota</taxon>
        <taxon>Metazoa</taxon>
        <taxon>Ecdysozoa</taxon>
        <taxon>Arthropoda</taxon>
        <taxon>Hexapoda</taxon>
        <taxon>Insecta</taxon>
        <taxon>Pterygota</taxon>
        <taxon>Neoptera</taxon>
        <taxon>Endopterygota</taxon>
        <taxon>Lepidoptera</taxon>
        <taxon>Glossata</taxon>
        <taxon>Ditrysia</taxon>
        <taxon>Tineoidea</taxon>
        <taxon>Psychidae</taxon>
        <taxon>Oiketicinae</taxon>
        <taxon>Eumeta</taxon>
    </lineage>
</organism>
<dbReference type="PANTHER" id="PTHR11365">
    <property type="entry name" value="5-OXOPROLINASE RELATED"/>
    <property type="match status" value="1"/>
</dbReference>
<protein>
    <submittedName>
        <fullName evidence="2">5-oxoprolinase</fullName>
    </submittedName>
</protein>
<dbReference type="GO" id="GO:0005829">
    <property type="term" value="C:cytosol"/>
    <property type="evidence" value="ECO:0007669"/>
    <property type="project" value="TreeGrafter"/>
</dbReference>
<dbReference type="GO" id="GO:0006749">
    <property type="term" value="P:glutathione metabolic process"/>
    <property type="evidence" value="ECO:0007669"/>
    <property type="project" value="TreeGrafter"/>
</dbReference>